<dbReference type="AlphaFoldDB" id="G5ICB2"/>
<dbReference type="Proteomes" id="UP000005384">
    <property type="component" value="Unassembled WGS sequence"/>
</dbReference>
<name>G5ICB2_9FIRM</name>
<evidence type="ECO:0000259" key="2">
    <source>
        <dbReference type="PROSITE" id="PS50076"/>
    </source>
</evidence>
<dbReference type="Pfam" id="PF00226">
    <property type="entry name" value="DnaJ"/>
    <property type="match status" value="1"/>
</dbReference>
<dbReference type="EMBL" id="ADLN01000009">
    <property type="protein sequence ID" value="EHI61030.1"/>
    <property type="molecule type" value="Genomic_DNA"/>
</dbReference>
<dbReference type="PANTHER" id="PTHR43888">
    <property type="entry name" value="DNAJ-LIKE-2, ISOFORM A-RELATED"/>
    <property type="match status" value="1"/>
</dbReference>
<organism evidence="3 4">
    <name type="scientific">Hungatella hathewayi WAL-18680</name>
    <dbReference type="NCBI Taxonomy" id="742737"/>
    <lineage>
        <taxon>Bacteria</taxon>
        <taxon>Bacillati</taxon>
        <taxon>Bacillota</taxon>
        <taxon>Clostridia</taxon>
        <taxon>Lachnospirales</taxon>
        <taxon>Lachnospiraceae</taxon>
        <taxon>Hungatella</taxon>
    </lineage>
</organism>
<evidence type="ECO:0000313" key="4">
    <source>
        <dbReference type="Proteomes" id="UP000005384"/>
    </source>
</evidence>
<dbReference type="InterPro" id="IPR044713">
    <property type="entry name" value="DNJA1/2-like"/>
</dbReference>
<accession>G5ICB2</accession>
<dbReference type="PROSITE" id="PS50076">
    <property type="entry name" value="DNAJ_2"/>
    <property type="match status" value="1"/>
</dbReference>
<feature type="domain" description="J" evidence="2">
    <location>
        <begin position="5"/>
        <end position="67"/>
    </location>
</feature>
<dbReference type="CDD" id="cd06257">
    <property type="entry name" value="DnaJ"/>
    <property type="match status" value="1"/>
</dbReference>
<dbReference type="PATRIC" id="fig|742737.3.peg.1099"/>
<protein>
    <recommendedName>
        <fullName evidence="2">J domain-containing protein</fullName>
    </recommendedName>
</protein>
<dbReference type="HOGENOM" id="CLU_138393_0_0_9"/>
<proteinExistence type="predicted"/>
<comment type="caution">
    <text evidence="3">The sequence shown here is derived from an EMBL/GenBank/DDBJ whole genome shotgun (WGS) entry which is preliminary data.</text>
</comment>
<dbReference type="GO" id="GO:0030544">
    <property type="term" value="F:Hsp70 protein binding"/>
    <property type="evidence" value="ECO:0007669"/>
    <property type="project" value="InterPro"/>
</dbReference>
<dbReference type="Gene3D" id="1.10.287.110">
    <property type="entry name" value="DnaJ domain"/>
    <property type="match status" value="1"/>
</dbReference>
<dbReference type="SUPFAM" id="SSF46565">
    <property type="entry name" value="Chaperone J-domain"/>
    <property type="match status" value="1"/>
</dbReference>
<keyword evidence="1" id="KW-0235">DNA replication</keyword>
<evidence type="ECO:0000313" key="3">
    <source>
        <dbReference type="EMBL" id="EHI61030.1"/>
    </source>
</evidence>
<dbReference type="RefSeq" id="WP_006779081.1">
    <property type="nucleotide sequence ID" value="NZ_CP040506.1"/>
</dbReference>
<keyword evidence="4" id="KW-1185">Reference proteome</keyword>
<sequence length="120" mass="14090">MKKNGYYTLLQITPDATPEEIETAYRRERKAYELEGRAFRDSRSRELEEAYEVLADEERRRSYDENQNRAVMTMEELEQKAQEGHVKTRLESTVDAFIENPLEMLVLTVLAMLLVLATRS</sequence>
<dbReference type="InterPro" id="IPR001623">
    <property type="entry name" value="DnaJ_domain"/>
</dbReference>
<dbReference type="GO" id="GO:0006457">
    <property type="term" value="P:protein folding"/>
    <property type="evidence" value="ECO:0007669"/>
    <property type="project" value="InterPro"/>
</dbReference>
<reference evidence="3 4" key="1">
    <citation type="submission" date="2011-08" db="EMBL/GenBank/DDBJ databases">
        <title>The Genome Sequence of Clostridium hathewayi WAL-18680.</title>
        <authorList>
            <consortium name="The Broad Institute Genome Sequencing Platform"/>
            <person name="Earl A."/>
            <person name="Ward D."/>
            <person name="Feldgarden M."/>
            <person name="Gevers D."/>
            <person name="Finegold S.M."/>
            <person name="Summanen P.H."/>
            <person name="Molitoris D.R."/>
            <person name="Song M."/>
            <person name="Daigneault M."/>
            <person name="Allen-Vercoe E."/>
            <person name="Young S.K."/>
            <person name="Zeng Q."/>
            <person name="Gargeya S."/>
            <person name="Fitzgerald M."/>
            <person name="Haas B."/>
            <person name="Abouelleil A."/>
            <person name="Alvarado L."/>
            <person name="Arachchi H.M."/>
            <person name="Berlin A."/>
            <person name="Brown A."/>
            <person name="Chapman S.B."/>
            <person name="Chen Z."/>
            <person name="Dunbar C."/>
            <person name="Freedman E."/>
            <person name="Gearin G."/>
            <person name="Gellesch M."/>
            <person name="Goldberg J."/>
            <person name="Griggs A."/>
            <person name="Gujja S."/>
            <person name="Heiman D."/>
            <person name="Howarth C."/>
            <person name="Larson L."/>
            <person name="Lui A."/>
            <person name="MacDonald P.J.P."/>
            <person name="Montmayeur A."/>
            <person name="Murphy C."/>
            <person name="Neiman D."/>
            <person name="Pearson M."/>
            <person name="Priest M."/>
            <person name="Roberts A."/>
            <person name="Saif S."/>
            <person name="Shea T."/>
            <person name="Shenoy N."/>
            <person name="Sisk P."/>
            <person name="Stolte C."/>
            <person name="Sykes S."/>
            <person name="Wortman J."/>
            <person name="Nusbaum C."/>
            <person name="Birren B."/>
        </authorList>
    </citation>
    <scope>NUCLEOTIDE SEQUENCE [LARGE SCALE GENOMIC DNA]</scope>
    <source>
        <strain evidence="3 4">WAL-18680</strain>
    </source>
</reference>
<dbReference type="PRINTS" id="PR00625">
    <property type="entry name" value="JDOMAIN"/>
</dbReference>
<dbReference type="InterPro" id="IPR036869">
    <property type="entry name" value="J_dom_sf"/>
</dbReference>
<gene>
    <name evidence="3" type="ORF">HMPREF9473_01095</name>
</gene>
<dbReference type="OrthoDB" id="9779889at2"/>
<evidence type="ECO:0000256" key="1">
    <source>
        <dbReference type="ARBA" id="ARBA00022705"/>
    </source>
</evidence>
<dbReference type="GO" id="GO:0006260">
    <property type="term" value="P:DNA replication"/>
    <property type="evidence" value="ECO:0007669"/>
    <property type="project" value="UniProtKB-KW"/>
</dbReference>